<evidence type="ECO:0000313" key="3">
    <source>
        <dbReference type="Proteomes" id="UP000240493"/>
    </source>
</evidence>
<organism evidence="2 3">
    <name type="scientific">Trichoderma asperellum (strain ATCC 204424 / CBS 433.97 / NBRC 101777)</name>
    <dbReference type="NCBI Taxonomy" id="1042311"/>
    <lineage>
        <taxon>Eukaryota</taxon>
        <taxon>Fungi</taxon>
        <taxon>Dikarya</taxon>
        <taxon>Ascomycota</taxon>
        <taxon>Pezizomycotina</taxon>
        <taxon>Sordariomycetes</taxon>
        <taxon>Hypocreomycetidae</taxon>
        <taxon>Hypocreales</taxon>
        <taxon>Hypocreaceae</taxon>
        <taxon>Trichoderma</taxon>
    </lineage>
</organism>
<reference evidence="2 3" key="1">
    <citation type="submission" date="2016-07" db="EMBL/GenBank/DDBJ databases">
        <title>Multiple horizontal gene transfer events from other fungi enriched the ability of initially mycotrophic Trichoderma (Ascomycota) to feed on dead plant biomass.</title>
        <authorList>
            <consortium name="DOE Joint Genome Institute"/>
            <person name="Aerts A."/>
            <person name="Atanasova L."/>
            <person name="Chenthamara K."/>
            <person name="Zhang J."/>
            <person name="Grujic M."/>
            <person name="Henrissat B."/>
            <person name="Kuo A."/>
            <person name="Salamov A."/>
            <person name="Lipzen A."/>
            <person name="Labutti K."/>
            <person name="Barry K."/>
            <person name="Miao Y."/>
            <person name="Rahimi M.J."/>
            <person name="Shen Q."/>
            <person name="Grigoriev I.V."/>
            <person name="Kubicek C.P."/>
            <person name="Druzhinina I.S."/>
        </authorList>
    </citation>
    <scope>NUCLEOTIDE SEQUENCE [LARGE SCALE GENOMIC DNA]</scope>
    <source>
        <strain evidence="2 3">CBS 433.97</strain>
    </source>
</reference>
<feature type="compositionally biased region" description="Basic residues" evidence="1">
    <location>
        <begin position="179"/>
        <end position="190"/>
    </location>
</feature>
<evidence type="ECO:0008006" key="4">
    <source>
        <dbReference type="Google" id="ProtNLM"/>
    </source>
</evidence>
<name>A0A2T3ZK36_TRIA4</name>
<accession>A0A2T3ZK36</accession>
<keyword evidence="3" id="KW-1185">Reference proteome</keyword>
<dbReference type="OrthoDB" id="4897744at2759"/>
<feature type="region of interest" description="Disordered" evidence="1">
    <location>
        <begin position="168"/>
        <end position="196"/>
    </location>
</feature>
<sequence length="239" mass="28280">MVRENYHHNAQTMKQIHHRLHRIGQTKAVTWHTLKVKNSFNDHQERLCMVKWAKQMSAEMSLEDWYPDNIRELIIFEFQRAYFHQPFNKYAWVLLRDRDPSGFKYYGAQTLRLGYALTCDASEDLAEALVTFSSTHSVDDLVQLTIKPVEDLYDALIDIKDHVEKAKEKAKSDPDVKEKKKRVKAGVKSRKKEDKYKSEELVYDSDSDSDEVVNAVNEDWYPDNIRELVIFEFQQAYFH</sequence>
<gene>
    <name evidence="2" type="ORF">M441DRAFT_23427</name>
</gene>
<evidence type="ECO:0000256" key="1">
    <source>
        <dbReference type="SAM" id="MobiDB-lite"/>
    </source>
</evidence>
<evidence type="ECO:0000313" key="2">
    <source>
        <dbReference type="EMBL" id="PTB45166.1"/>
    </source>
</evidence>
<dbReference type="EMBL" id="KZ679257">
    <property type="protein sequence ID" value="PTB45166.1"/>
    <property type="molecule type" value="Genomic_DNA"/>
</dbReference>
<feature type="compositionally biased region" description="Basic and acidic residues" evidence="1">
    <location>
        <begin position="168"/>
        <end position="178"/>
    </location>
</feature>
<protein>
    <recommendedName>
        <fullName evidence="4">Helicase C-terminal domain-containing protein</fullName>
    </recommendedName>
</protein>
<dbReference type="STRING" id="1042311.A0A2T3ZK36"/>
<dbReference type="AlphaFoldDB" id="A0A2T3ZK36"/>
<proteinExistence type="predicted"/>
<dbReference type="Proteomes" id="UP000240493">
    <property type="component" value="Unassembled WGS sequence"/>
</dbReference>